<dbReference type="InterPro" id="IPR036514">
    <property type="entry name" value="SGNH_hydro_sf"/>
</dbReference>
<comment type="caution">
    <text evidence="8">The sequence shown here is derived from an EMBL/GenBank/DDBJ whole genome shotgun (WGS) entry which is preliminary data.</text>
</comment>
<organism evidence="8 9">
    <name type="scientific">Stephania yunnanensis</name>
    <dbReference type="NCBI Taxonomy" id="152371"/>
    <lineage>
        <taxon>Eukaryota</taxon>
        <taxon>Viridiplantae</taxon>
        <taxon>Streptophyta</taxon>
        <taxon>Embryophyta</taxon>
        <taxon>Tracheophyta</taxon>
        <taxon>Spermatophyta</taxon>
        <taxon>Magnoliopsida</taxon>
        <taxon>Ranunculales</taxon>
        <taxon>Menispermaceae</taxon>
        <taxon>Menispermoideae</taxon>
        <taxon>Cissampelideae</taxon>
        <taxon>Stephania</taxon>
    </lineage>
</organism>
<dbReference type="PANTHER" id="PTHR45650">
    <property type="entry name" value="GDSL-LIKE LIPASE/ACYLHYDROLASE-RELATED"/>
    <property type="match status" value="1"/>
</dbReference>
<keyword evidence="5" id="KW-0378">Hydrolase</keyword>
<dbReference type="Proteomes" id="UP001420932">
    <property type="component" value="Unassembled WGS sequence"/>
</dbReference>
<dbReference type="InterPro" id="IPR051238">
    <property type="entry name" value="GDSL_esterase/lipase"/>
</dbReference>
<evidence type="ECO:0000256" key="1">
    <source>
        <dbReference type="ARBA" id="ARBA00004613"/>
    </source>
</evidence>
<evidence type="ECO:0000256" key="3">
    <source>
        <dbReference type="ARBA" id="ARBA00022525"/>
    </source>
</evidence>
<evidence type="ECO:0000313" key="8">
    <source>
        <dbReference type="EMBL" id="KAK9097683.1"/>
    </source>
</evidence>
<dbReference type="InterPro" id="IPR001087">
    <property type="entry name" value="GDSL"/>
</dbReference>
<evidence type="ECO:0000256" key="7">
    <source>
        <dbReference type="ARBA" id="ARBA00023098"/>
    </source>
</evidence>
<protein>
    <recommendedName>
        <fullName evidence="10">GDSL esterase/lipase</fullName>
    </recommendedName>
</protein>
<dbReference type="GO" id="GO:0005576">
    <property type="term" value="C:extracellular region"/>
    <property type="evidence" value="ECO:0007669"/>
    <property type="project" value="UniProtKB-SubCell"/>
</dbReference>
<evidence type="ECO:0000256" key="2">
    <source>
        <dbReference type="ARBA" id="ARBA00008668"/>
    </source>
</evidence>
<dbReference type="PANTHER" id="PTHR45650:SF8">
    <property type="entry name" value="GDSL ESTERASE_LIPASE"/>
    <property type="match status" value="1"/>
</dbReference>
<name>A0AAP0EVZ2_9MAGN</name>
<evidence type="ECO:0000313" key="9">
    <source>
        <dbReference type="Proteomes" id="UP001420932"/>
    </source>
</evidence>
<dbReference type="EMBL" id="JBBNAF010000011">
    <property type="protein sequence ID" value="KAK9097683.1"/>
    <property type="molecule type" value="Genomic_DNA"/>
</dbReference>
<dbReference type="AlphaFoldDB" id="A0AAP0EVZ2"/>
<keyword evidence="7" id="KW-0443">Lipid metabolism</keyword>
<evidence type="ECO:0008006" key="10">
    <source>
        <dbReference type="Google" id="ProtNLM"/>
    </source>
</evidence>
<comment type="similarity">
    <text evidence="2">Belongs to the 'GDSL' lipolytic enzyme family.</text>
</comment>
<keyword evidence="3" id="KW-0964">Secreted</keyword>
<proteinExistence type="inferred from homology"/>
<reference evidence="8 9" key="1">
    <citation type="submission" date="2024-01" db="EMBL/GenBank/DDBJ databases">
        <title>Genome assemblies of Stephania.</title>
        <authorList>
            <person name="Yang L."/>
        </authorList>
    </citation>
    <scope>NUCLEOTIDE SEQUENCE [LARGE SCALE GENOMIC DNA]</scope>
    <source>
        <strain evidence="8">YNDBR</strain>
        <tissue evidence="8">Leaf</tissue>
    </source>
</reference>
<accession>A0AAP0EVZ2</accession>
<dbReference type="GO" id="GO:0016042">
    <property type="term" value="P:lipid catabolic process"/>
    <property type="evidence" value="ECO:0007669"/>
    <property type="project" value="UniProtKB-KW"/>
</dbReference>
<comment type="subcellular location">
    <subcellularLocation>
        <location evidence="1">Secreted</location>
    </subcellularLocation>
</comment>
<dbReference type="GO" id="GO:0016788">
    <property type="term" value="F:hydrolase activity, acting on ester bonds"/>
    <property type="evidence" value="ECO:0007669"/>
    <property type="project" value="InterPro"/>
</dbReference>
<evidence type="ECO:0000256" key="4">
    <source>
        <dbReference type="ARBA" id="ARBA00022729"/>
    </source>
</evidence>
<keyword evidence="6" id="KW-0442">Lipid degradation</keyword>
<dbReference type="Gene3D" id="3.40.50.1110">
    <property type="entry name" value="SGNH hydrolase"/>
    <property type="match status" value="1"/>
</dbReference>
<keyword evidence="9" id="KW-1185">Reference proteome</keyword>
<sequence>MEALGWYVVVLLTINRFREASTTTTTTTTTTSSVAVEAMFVFGDSLSDPGNNNALLTIAKGNFLPQGIDFPGGVTGRFCNGLIGPDHLGNMLGLGLIPAFQNPNTKGSNILKGVNYASSAAGILNDSLAILGERWTFDQQIEQFATKTLPDLRSQALRSKHGNKELTLDVFLANSLFYSNIGSNDFIDYAVATYKYPDASAYIDLTMIQHRRQLKDLYQLGGRKFLVFGLAPLGCLPIAILLFNKHAPTDCSDKLNQIILRWNAKFVELIQQLNHELHGAYFLYFDVYSEFLRVTNDPSRYGFKQVRNACCGAGLLNSEYMCLTPTAPVCANRSEYVFWDSFHATEAMYRILARQAFDGTLQATFPRNVQQFFQPM</sequence>
<evidence type="ECO:0000256" key="5">
    <source>
        <dbReference type="ARBA" id="ARBA00022801"/>
    </source>
</evidence>
<evidence type="ECO:0000256" key="6">
    <source>
        <dbReference type="ARBA" id="ARBA00022963"/>
    </source>
</evidence>
<dbReference type="InterPro" id="IPR035669">
    <property type="entry name" value="SGNH_plant_lipase-like"/>
</dbReference>
<dbReference type="CDD" id="cd01837">
    <property type="entry name" value="SGNH_plant_lipase_like"/>
    <property type="match status" value="1"/>
</dbReference>
<gene>
    <name evidence="8" type="ORF">Syun_024728</name>
</gene>
<keyword evidence="4" id="KW-0732">Signal</keyword>
<dbReference type="Pfam" id="PF00657">
    <property type="entry name" value="Lipase_GDSL"/>
    <property type="match status" value="1"/>
</dbReference>